<evidence type="ECO:0008006" key="3">
    <source>
        <dbReference type="Google" id="ProtNLM"/>
    </source>
</evidence>
<protein>
    <recommendedName>
        <fullName evidence="3">DUF659 domain-containing protein</fullName>
    </recommendedName>
</protein>
<dbReference type="AlphaFoldDB" id="A0AAD9JGS1"/>
<organism evidence="1 2">
    <name type="scientific">Paralvinella palmiformis</name>
    <dbReference type="NCBI Taxonomy" id="53620"/>
    <lineage>
        <taxon>Eukaryota</taxon>
        <taxon>Metazoa</taxon>
        <taxon>Spiralia</taxon>
        <taxon>Lophotrochozoa</taxon>
        <taxon>Annelida</taxon>
        <taxon>Polychaeta</taxon>
        <taxon>Sedentaria</taxon>
        <taxon>Canalipalpata</taxon>
        <taxon>Terebellida</taxon>
        <taxon>Terebelliformia</taxon>
        <taxon>Alvinellidae</taxon>
        <taxon>Paralvinella</taxon>
    </lineage>
</organism>
<dbReference type="InterPro" id="IPR012337">
    <property type="entry name" value="RNaseH-like_sf"/>
</dbReference>
<dbReference type="Proteomes" id="UP001208570">
    <property type="component" value="Unassembled WGS sequence"/>
</dbReference>
<accession>A0AAD9JGS1</accession>
<comment type="caution">
    <text evidence="1">The sequence shown here is derived from an EMBL/GenBank/DDBJ whole genome shotgun (WGS) entry which is preliminary data.</text>
</comment>
<keyword evidence="2" id="KW-1185">Reference proteome</keyword>
<gene>
    <name evidence="1" type="ORF">LSH36_330g03026</name>
</gene>
<dbReference type="SUPFAM" id="SSF53098">
    <property type="entry name" value="Ribonuclease H-like"/>
    <property type="match status" value="1"/>
</dbReference>
<evidence type="ECO:0000313" key="1">
    <source>
        <dbReference type="EMBL" id="KAK2152368.1"/>
    </source>
</evidence>
<name>A0AAD9JGS1_9ANNE</name>
<proteinExistence type="predicted"/>
<dbReference type="EMBL" id="JAODUP010000330">
    <property type="protein sequence ID" value="KAK2152368.1"/>
    <property type="molecule type" value="Genomic_DNA"/>
</dbReference>
<sequence>MERMRAALQQDDPDLTVYGCSAHWLNLLGQDLTTQSVMKHIVEVQKYFRNHHKPCAWPTECLDSRKSQLLGETRWKSQLTCLDSCNTNRPSHMKIVQDHEDEIDQNIAKKIQNINIFRKAKDMADQLRPVANAIDCCQADDASLAAARDTWLSLLDHPKLQSPALKHVVVKRLKQAILPNISQPTSYIQNIKEPNCRLLKQK</sequence>
<reference evidence="1" key="1">
    <citation type="journal article" date="2023" name="Mol. Biol. Evol.">
        <title>Third-Generation Sequencing Reveals the Adaptive Role of the Epigenome in Three Deep-Sea Polychaetes.</title>
        <authorList>
            <person name="Perez M."/>
            <person name="Aroh O."/>
            <person name="Sun Y."/>
            <person name="Lan Y."/>
            <person name="Juniper S.K."/>
            <person name="Young C.R."/>
            <person name="Angers B."/>
            <person name="Qian P.Y."/>
        </authorList>
    </citation>
    <scope>NUCLEOTIDE SEQUENCE</scope>
    <source>
        <strain evidence="1">P08H-3</strain>
    </source>
</reference>
<evidence type="ECO:0000313" key="2">
    <source>
        <dbReference type="Proteomes" id="UP001208570"/>
    </source>
</evidence>